<dbReference type="InterPro" id="IPR011990">
    <property type="entry name" value="TPR-like_helical_dom_sf"/>
</dbReference>
<proteinExistence type="predicted"/>
<dbReference type="OrthoDB" id="9766256at2"/>
<sequence>MKKIFLLAVSLYLLNSCTRDFAETNTNPLDIVNTTPEALLPLAIKKGYDASFEYYYDYYRRIMPWTQTLVPGSCNVPEFMDDGSNMNARKDVFYGDHGSLLTDIIHKIDQMPADEQAKYVNIKSIATILKVYYAWYVTDVNGSMAYTEAFQARYGGTATPKFETQEQLYDILDSQLNSVYTAIEGANQSIQVNPGSGDLFFNGDILKWKKVSNSLRLKIASRLMKRNPTKIATIAAQVLSRDQISSQSEDFSLRSRRFTEHGNFNPNGFFATKPMVDYMRVNKDPRMPIFFQKNSYTKTAIKRLSDAGLMNSVVIDDSLKRYVGGPISPDQSTSRYYTSARRSLNGTIYDTISKLQYRIWQPEFLSGTGNAVFPILTYADYSLLKAELQARGIIATGSSVQTLYEEGIKASIDTYNFIAKEAIVDQYAPTTAGEVTAYLSAPNVQFNPSNALEQIIIQEYLNYFKQPNEVWALIKRTGMPNTSTALKLEAPTRNGGIPLTMPRRIVLPTPSANNLNYNNQLSALNQMKQDPDFGSSESDIQGRIWWDKK</sequence>
<dbReference type="SUPFAM" id="SSF48452">
    <property type="entry name" value="TPR-like"/>
    <property type="match status" value="1"/>
</dbReference>
<name>A0A1I0NE99_9FLAO</name>
<keyword evidence="1" id="KW-0732">Signal</keyword>
<evidence type="ECO:0000313" key="3">
    <source>
        <dbReference type="Proteomes" id="UP000199469"/>
    </source>
</evidence>
<dbReference type="EMBL" id="FOIU01000001">
    <property type="protein sequence ID" value="SEV99743.1"/>
    <property type="molecule type" value="Genomic_DNA"/>
</dbReference>
<feature type="chain" id="PRO_5011497946" evidence="1">
    <location>
        <begin position="23"/>
        <end position="549"/>
    </location>
</feature>
<feature type="signal peptide" evidence="1">
    <location>
        <begin position="1"/>
        <end position="22"/>
    </location>
</feature>
<dbReference type="Pfam" id="PF12771">
    <property type="entry name" value="SusD-like_2"/>
    <property type="match status" value="1"/>
</dbReference>
<accession>A0A1I0NE99</accession>
<dbReference type="AlphaFoldDB" id="A0A1I0NE99"/>
<dbReference type="InterPro" id="IPR041662">
    <property type="entry name" value="SusD-like_2"/>
</dbReference>
<organism evidence="2 3">
    <name type="scientific">Chryseobacterium wanjuense</name>
    <dbReference type="NCBI Taxonomy" id="356305"/>
    <lineage>
        <taxon>Bacteria</taxon>
        <taxon>Pseudomonadati</taxon>
        <taxon>Bacteroidota</taxon>
        <taxon>Flavobacteriia</taxon>
        <taxon>Flavobacteriales</taxon>
        <taxon>Weeksellaceae</taxon>
        <taxon>Chryseobacterium group</taxon>
        <taxon>Chryseobacterium</taxon>
    </lineage>
</organism>
<dbReference type="RefSeq" id="WP_089790521.1">
    <property type="nucleotide sequence ID" value="NZ_FOIU01000001.1"/>
</dbReference>
<evidence type="ECO:0000256" key="1">
    <source>
        <dbReference type="SAM" id="SignalP"/>
    </source>
</evidence>
<keyword evidence="3" id="KW-1185">Reference proteome</keyword>
<dbReference type="Proteomes" id="UP000199469">
    <property type="component" value="Unassembled WGS sequence"/>
</dbReference>
<protein>
    <submittedName>
        <fullName evidence="2">Starch-binding associating with outer membrane</fullName>
    </submittedName>
</protein>
<evidence type="ECO:0000313" key="2">
    <source>
        <dbReference type="EMBL" id="SEV99743.1"/>
    </source>
</evidence>
<reference evidence="3" key="1">
    <citation type="submission" date="2016-10" db="EMBL/GenBank/DDBJ databases">
        <authorList>
            <person name="Varghese N."/>
            <person name="Submissions S."/>
        </authorList>
    </citation>
    <scope>NUCLEOTIDE SEQUENCE [LARGE SCALE GENOMIC DNA]</scope>
    <source>
        <strain evidence="3">DSM 17724</strain>
    </source>
</reference>
<gene>
    <name evidence="2" type="ORF">SAMN05421841_0546</name>
</gene>
<dbReference type="STRING" id="356305.SAMN05421841_0546"/>
<dbReference type="Gene3D" id="1.25.40.390">
    <property type="match status" value="1"/>
</dbReference>